<dbReference type="InterPro" id="IPR006175">
    <property type="entry name" value="YjgF/YER057c/UK114"/>
</dbReference>
<comment type="similarity">
    <text evidence="1">Belongs to the RutC family.</text>
</comment>
<dbReference type="Pfam" id="PF01042">
    <property type="entry name" value="Ribonuc_L-PSP"/>
    <property type="match status" value="1"/>
</dbReference>
<dbReference type="Proteomes" id="UP000053467">
    <property type="component" value="Unassembled WGS sequence"/>
</dbReference>
<dbReference type="GO" id="GO:0005829">
    <property type="term" value="C:cytosol"/>
    <property type="evidence" value="ECO:0007669"/>
    <property type="project" value="TreeGrafter"/>
</dbReference>
<gene>
    <name evidence="2" type="ORF">XE03_1767</name>
</gene>
<name>A0A124G006_UNCT6</name>
<comment type="caution">
    <text evidence="2">The sequence shown here is derived from an EMBL/GenBank/DDBJ whole genome shotgun (WGS) entry which is preliminary data.</text>
</comment>
<dbReference type="PANTHER" id="PTHR11803">
    <property type="entry name" value="2-IMINOBUTANOATE/2-IMINOPROPANOATE DEAMINASE RIDA"/>
    <property type="match status" value="1"/>
</dbReference>
<dbReference type="CDD" id="cd00448">
    <property type="entry name" value="YjgF_YER057c_UK114_family"/>
    <property type="match status" value="1"/>
</dbReference>
<sequence length="130" mass="14340">MFPINRKIINTKAAPAAIGPYSQAIKFNNLIFVSGQIALNPDSNTLINGDITIQTKQVIENLKAILESAESSLQKVLKVTIFITNMKDFDRVNEVYSEYFDMTLPARACVEVANLPKGAKVEMEAIAYGD</sequence>
<dbReference type="PROSITE" id="PS01094">
    <property type="entry name" value="UPF0076"/>
    <property type="match status" value="1"/>
</dbReference>
<dbReference type="InterPro" id="IPR035959">
    <property type="entry name" value="RutC-like_sf"/>
</dbReference>
<evidence type="ECO:0000313" key="3">
    <source>
        <dbReference type="Proteomes" id="UP000053467"/>
    </source>
</evidence>
<reference evidence="3" key="1">
    <citation type="journal article" date="2015" name="MBio">
        <title>Genome-Resolved Metagenomic Analysis Reveals Roles for Candidate Phyla and Other Microbial Community Members in Biogeochemical Transformations in Oil Reservoirs.</title>
        <authorList>
            <person name="Hu P."/>
            <person name="Tom L."/>
            <person name="Singh A."/>
            <person name="Thomas B.C."/>
            <person name="Baker B.J."/>
            <person name="Piceno Y.M."/>
            <person name="Andersen G.L."/>
            <person name="Banfield J.F."/>
        </authorList>
    </citation>
    <scope>NUCLEOTIDE SEQUENCE [LARGE SCALE GENOMIC DNA]</scope>
</reference>
<dbReference type="InterPro" id="IPR019897">
    <property type="entry name" value="RidA_CS"/>
</dbReference>
<dbReference type="PATRIC" id="fig|1635277.3.peg.1565"/>
<evidence type="ECO:0000313" key="2">
    <source>
        <dbReference type="EMBL" id="KUK86020.1"/>
    </source>
</evidence>
<dbReference type="Gene3D" id="3.30.1330.40">
    <property type="entry name" value="RutC-like"/>
    <property type="match status" value="1"/>
</dbReference>
<evidence type="ECO:0000256" key="1">
    <source>
        <dbReference type="ARBA" id="ARBA00010552"/>
    </source>
</evidence>
<organism evidence="2 3">
    <name type="scientific">candidate division TA06 bacterium 34_109</name>
    <dbReference type="NCBI Taxonomy" id="1635277"/>
    <lineage>
        <taxon>Bacteria</taxon>
        <taxon>Bacteria division TA06</taxon>
    </lineage>
</organism>
<dbReference type="GO" id="GO:0019239">
    <property type="term" value="F:deaminase activity"/>
    <property type="evidence" value="ECO:0007669"/>
    <property type="project" value="TreeGrafter"/>
</dbReference>
<dbReference type="EMBL" id="LGGX01000032">
    <property type="protein sequence ID" value="KUK86020.1"/>
    <property type="molecule type" value="Genomic_DNA"/>
</dbReference>
<dbReference type="PANTHER" id="PTHR11803:SF58">
    <property type="entry name" value="PROTEIN HMF1-RELATED"/>
    <property type="match status" value="1"/>
</dbReference>
<proteinExistence type="inferred from homology"/>
<dbReference type="InterPro" id="IPR006056">
    <property type="entry name" value="RidA"/>
</dbReference>
<dbReference type="NCBIfam" id="TIGR00004">
    <property type="entry name" value="Rid family detoxifying hydrolase"/>
    <property type="match status" value="1"/>
</dbReference>
<dbReference type="FunFam" id="3.30.1330.40:FF:000001">
    <property type="entry name" value="L-PSP family endoribonuclease"/>
    <property type="match status" value="1"/>
</dbReference>
<dbReference type="AlphaFoldDB" id="A0A124G006"/>
<dbReference type="SUPFAM" id="SSF55298">
    <property type="entry name" value="YjgF-like"/>
    <property type="match status" value="1"/>
</dbReference>
<accession>A0A124G006</accession>
<protein>
    <submittedName>
        <fullName evidence="2">Endoribonuclease L-PSP</fullName>
    </submittedName>
</protein>